<evidence type="ECO:0000256" key="5">
    <source>
        <dbReference type="ARBA" id="ARBA00023219"/>
    </source>
</evidence>
<organism evidence="7 8">
    <name type="scientific">Equid gammaherpesvirus 2</name>
    <name type="common">Equine herpesvirus 2</name>
    <dbReference type="NCBI Taxonomy" id="12657"/>
    <lineage>
        <taxon>Viruses</taxon>
        <taxon>Duplodnaviria</taxon>
        <taxon>Heunggongvirae</taxon>
        <taxon>Peploviricota</taxon>
        <taxon>Herviviricetes</taxon>
        <taxon>Herpesvirales</taxon>
        <taxon>Orthoherpesviridae</taxon>
        <taxon>Gammaherpesvirinae</taxon>
        <taxon>Percavirus</taxon>
        <taxon>Percavirus equidgamma2</taxon>
    </lineage>
</organism>
<keyword evidence="3" id="KW-1188">Viral release from host cell</keyword>
<evidence type="ECO:0000256" key="1">
    <source>
        <dbReference type="ARBA" id="ARBA00022561"/>
    </source>
</evidence>
<reference evidence="7 8" key="1">
    <citation type="journal article" date="2015" name="Genome Announc.">
        <title>Genome sequences of equid herpesviruses 2 and 5.</title>
        <authorList>
            <person name="Wilkie G.S."/>
            <person name="Kerr K."/>
            <person name="Stewart J.P."/>
            <person name="Studdert M.J."/>
            <person name="Davison A.J."/>
        </authorList>
    </citation>
    <scope>NUCLEOTIDE SEQUENCE [LARGE SCALE GENOMIC DNA]</scope>
    <source>
        <strain evidence="7">G9/92</strain>
    </source>
</reference>
<evidence type="ECO:0000256" key="6">
    <source>
        <dbReference type="SAM" id="MobiDB-lite"/>
    </source>
</evidence>
<keyword evidence="1" id="KW-0167">Capsid protein</keyword>
<dbReference type="HAMAP" id="MF_04025">
    <property type="entry name" value="HSV_CVC2"/>
    <property type="match status" value="1"/>
</dbReference>
<feature type="compositionally biased region" description="Gly residues" evidence="6">
    <location>
        <begin position="120"/>
        <end position="131"/>
    </location>
</feature>
<protein>
    <submittedName>
        <fullName evidence="7">DNA packaging tegument protein UL25</fullName>
    </submittedName>
</protein>
<evidence type="ECO:0000313" key="8">
    <source>
        <dbReference type="Proteomes" id="UP000163076"/>
    </source>
</evidence>
<dbReference type="Proteomes" id="UP000163076">
    <property type="component" value="Segment"/>
</dbReference>
<feature type="region of interest" description="Disordered" evidence="6">
    <location>
        <begin position="91"/>
        <end position="132"/>
    </location>
</feature>
<gene>
    <name evidence="7" type="primary">ORF19</name>
</gene>
<evidence type="ECO:0000313" key="7">
    <source>
        <dbReference type="EMBL" id="AIU39465.1"/>
    </source>
</evidence>
<name>A0A0B4Q5X0_9GAMA</name>
<keyword evidence="2" id="KW-1048">Host nucleus</keyword>
<sequence>MQAARKRWPPSVAFWSPSPKHYVRVDRDSLRETRRLASSLRRNALAARVARVKAGMLRAELGNLSQLQIAHAHGVLADLARLEQATALHVAGDGRGSGNPPASPGQGHPLSWGNSDSHGGDGGPGGGGGGELLITISPDGPTFSVKDDFRTEFISGLYNRQSQWLPFYGPWYAAMTDSAMQRRVFPKELKGTVNFQNSTSLKLMTGLLEVLASATEDFYTDGRNLSDVNAALCLLNGYYCLRTPAPLPGTYGELLADLDKKMEFLIADLKRDASNTDFSFAFSNPRQLETVAPLNRQGAYAPDFFGRHKMFAVMSDAGMFPNTKQTAASAQDPGARDIVYLITNAVFGENVPPFITYQLNLRTGLKALELLIVVYIVLENAHVQHNTVNRRLQLPALLGDQYKRPAAQRPQPQQPAAMFKKGFLFSFVVKNYMVPVLTRRPQTPASSLFPGAVLLALETADAASVGGGPGQTLGGHLINLSGKKYDQLFDVLNQKLTFRDVQGLIGAQTALRLTLERGLNLLLSKPSPLTSATEVISTQFGGGDDYDSLYFLILGCLPVTMAVV</sequence>
<dbReference type="Pfam" id="PF01499">
    <property type="entry name" value="Herpes_UL25"/>
    <property type="match status" value="1"/>
</dbReference>
<evidence type="ECO:0000256" key="3">
    <source>
        <dbReference type="ARBA" id="ARBA00022612"/>
    </source>
</evidence>
<keyword evidence="4" id="KW-0946">Virion</keyword>
<keyword evidence="5" id="KW-0231">Viral genome packaging</keyword>
<accession>A0A0B4Q5X0</accession>
<evidence type="ECO:0000256" key="2">
    <source>
        <dbReference type="ARBA" id="ARBA00022562"/>
    </source>
</evidence>
<proteinExistence type="inferred from homology"/>
<dbReference type="EMBL" id="KM924294">
    <property type="protein sequence ID" value="AIU39465.1"/>
    <property type="molecule type" value="Genomic_DNA"/>
</dbReference>
<dbReference type="GO" id="GO:0019072">
    <property type="term" value="P:viral genome packaging"/>
    <property type="evidence" value="ECO:0007669"/>
    <property type="project" value="InterPro"/>
</dbReference>
<evidence type="ECO:0000256" key="4">
    <source>
        <dbReference type="ARBA" id="ARBA00022844"/>
    </source>
</evidence>
<dbReference type="GO" id="GO:0019028">
    <property type="term" value="C:viral capsid"/>
    <property type="evidence" value="ECO:0007669"/>
    <property type="project" value="UniProtKB-KW"/>
</dbReference>
<dbReference type="InterPro" id="IPR002493">
    <property type="entry name" value="Herpes_UL25"/>
</dbReference>